<dbReference type="Gene3D" id="1.10.100.10">
    <property type="entry name" value="Insulin-like"/>
    <property type="match status" value="1"/>
</dbReference>
<comment type="subcellular location">
    <subcellularLocation>
        <location evidence="3">Secreted</location>
    </subcellularLocation>
</comment>
<evidence type="ECO:0000313" key="7">
    <source>
        <dbReference type="WBParaSite" id="L893_g14543.t1"/>
    </source>
</evidence>
<feature type="signal peptide" evidence="4">
    <location>
        <begin position="1"/>
        <end position="27"/>
    </location>
</feature>
<dbReference type="InterPro" id="IPR036438">
    <property type="entry name" value="Insulin-like_sf"/>
</dbReference>
<name>A0A1I7YB71_9BILA</name>
<dbReference type="PRINTS" id="PR00276">
    <property type="entry name" value="INSULINFAMLY"/>
</dbReference>
<dbReference type="WBParaSite" id="L893_g14543.t1">
    <property type="protein sequence ID" value="L893_g14543.t1"/>
    <property type="gene ID" value="L893_g14543"/>
</dbReference>
<evidence type="ECO:0000256" key="1">
    <source>
        <dbReference type="ARBA" id="ARBA00009034"/>
    </source>
</evidence>
<dbReference type="AlphaFoldDB" id="A0A1I7YB71"/>
<evidence type="ECO:0000256" key="3">
    <source>
        <dbReference type="RuleBase" id="RU000406"/>
    </source>
</evidence>
<keyword evidence="6" id="KW-1185">Reference proteome</keyword>
<keyword evidence="2 4" id="KW-0732">Signal</keyword>
<dbReference type="GO" id="GO:0005179">
    <property type="term" value="F:hormone activity"/>
    <property type="evidence" value="ECO:0007669"/>
    <property type="project" value="InterPro"/>
</dbReference>
<keyword evidence="3" id="KW-0964">Secreted</keyword>
<evidence type="ECO:0000256" key="4">
    <source>
        <dbReference type="SAM" id="SignalP"/>
    </source>
</evidence>
<evidence type="ECO:0000313" key="6">
    <source>
        <dbReference type="Proteomes" id="UP000095287"/>
    </source>
</evidence>
<feature type="domain" description="Insulin-like" evidence="5">
    <location>
        <begin position="31"/>
        <end position="101"/>
    </location>
</feature>
<accession>A0A1I7YB71</accession>
<organism evidence="6 7">
    <name type="scientific">Steinernema glaseri</name>
    <dbReference type="NCBI Taxonomy" id="37863"/>
    <lineage>
        <taxon>Eukaryota</taxon>
        <taxon>Metazoa</taxon>
        <taxon>Ecdysozoa</taxon>
        <taxon>Nematoda</taxon>
        <taxon>Chromadorea</taxon>
        <taxon>Rhabditida</taxon>
        <taxon>Tylenchina</taxon>
        <taxon>Panagrolaimomorpha</taxon>
        <taxon>Strongyloidoidea</taxon>
        <taxon>Steinernematidae</taxon>
        <taxon>Steinernema</taxon>
    </lineage>
</organism>
<sequence>MVARIRYHDSVAFFLALLLLINAPLESEANVRLCGVKLTRTLMAICRNQVCGGFIGNSVSKRSGDSDDDSPAHFLSLAKRSGIATECCQHRCSLAYLKTYCCTGEDYPLF</sequence>
<proteinExistence type="inferred from homology"/>
<dbReference type="Pfam" id="PF00049">
    <property type="entry name" value="Insulin"/>
    <property type="match status" value="1"/>
</dbReference>
<comment type="similarity">
    <text evidence="1 3">Belongs to the insulin family.</text>
</comment>
<feature type="chain" id="PRO_5009311910" evidence="4">
    <location>
        <begin position="28"/>
        <end position="110"/>
    </location>
</feature>
<reference evidence="7" key="1">
    <citation type="submission" date="2016-11" db="UniProtKB">
        <authorList>
            <consortium name="WormBaseParasite"/>
        </authorList>
    </citation>
    <scope>IDENTIFICATION</scope>
</reference>
<protein>
    <submittedName>
        <fullName evidence="7">IlGF domain-containing protein</fullName>
    </submittedName>
</protein>
<evidence type="ECO:0000256" key="2">
    <source>
        <dbReference type="ARBA" id="ARBA00022729"/>
    </source>
</evidence>
<evidence type="ECO:0000259" key="5">
    <source>
        <dbReference type="SMART" id="SM00078"/>
    </source>
</evidence>
<dbReference type="GO" id="GO:0005576">
    <property type="term" value="C:extracellular region"/>
    <property type="evidence" value="ECO:0007669"/>
    <property type="project" value="UniProtKB-SubCell"/>
</dbReference>
<dbReference type="PROSITE" id="PS00262">
    <property type="entry name" value="INSULIN"/>
    <property type="match status" value="1"/>
</dbReference>
<dbReference type="InterPro" id="IPR016179">
    <property type="entry name" value="Insulin-like"/>
</dbReference>
<dbReference type="SUPFAM" id="SSF56994">
    <property type="entry name" value="Insulin-like"/>
    <property type="match status" value="1"/>
</dbReference>
<dbReference type="InterPro" id="IPR022353">
    <property type="entry name" value="Insulin_CS"/>
</dbReference>
<dbReference type="SMART" id="SM00078">
    <property type="entry name" value="IlGF"/>
    <property type="match status" value="1"/>
</dbReference>
<dbReference type="Proteomes" id="UP000095287">
    <property type="component" value="Unplaced"/>
</dbReference>
<dbReference type="InterPro" id="IPR022352">
    <property type="entry name" value="Ins/IGF/rlx"/>
</dbReference>